<evidence type="ECO:0000259" key="1">
    <source>
        <dbReference type="PROSITE" id="PS50011"/>
    </source>
</evidence>
<comment type="caution">
    <text evidence="2">The sequence shown here is derived from an EMBL/GenBank/DDBJ whole genome shotgun (WGS) entry which is preliminary data.</text>
</comment>
<evidence type="ECO:0000313" key="2">
    <source>
        <dbReference type="EMBL" id="EXX61395.1"/>
    </source>
</evidence>
<feature type="domain" description="Protein kinase" evidence="1">
    <location>
        <begin position="1"/>
        <end position="196"/>
    </location>
</feature>
<reference evidence="2 3" key="1">
    <citation type="submission" date="2014-02" db="EMBL/GenBank/DDBJ databases">
        <title>Single nucleus genome sequencing reveals high similarity among nuclei of an endomycorrhizal fungus.</title>
        <authorList>
            <person name="Lin K."/>
            <person name="Geurts R."/>
            <person name="Zhang Z."/>
            <person name="Limpens E."/>
            <person name="Saunders D.G."/>
            <person name="Mu D."/>
            <person name="Pang E."/>
            <person name="Cao H."/>
            <person name="Cha H."/>
            <person name="Lin T."/>
            <person name="Zhou Q."/>
            <person name="Shang Y."/>
            <person name="Li Y."/>
            <person name="Ivanov S."/>
            <person name="Sharma T."/>
            <person name="Velzen R.V."/>
            <person name="Ruijter N.D."/>
            <person name="Aanen D.K."/>
            <person name="Win J."/>
            <person name="Kamoun S."/>
            <person name="Bisseling T."/>
            <person name="Huang S."/>
        </authorList>
    </citation>
    <scope>NUCLEOTIDE SEQUENCE [LARGE SCALE GENOMIC DNA]</scope>
    <source>
        <strain evidence="3">DAOM197198w</strain>
    </source>
</reference>
<dbReference type="OrthoDB" id="10261027at2759"/>
<dbReference type="SUPFAM" id="SSF56112">
    <property type="entry name" value="Protein kinase-like (PK-like)"/>
    <property type="match status" value="1"/>
</dbReference>
<dbReference type="GO" id="GO:0007165">
    <property type="term" value="P:signal transduction"/>
    <property type="evidence" value="ECO:0007669"/>
    <property type="project" value="TreeGrafter"/>
</dbReference>
<sequence>MQLYGITQDPETLNYMIVMEYMKLGDLRSNLTIKKYNPFDKYENLYFVAESLSALHRCNLVHGDLHSGNILLFNNNFACISDFGLSQPADRHTKSKEIYGVIPYIAPEVLRGNQYIKASDIYSFGIIMWEMMYSIPAFNNVPHDFRLSLDICQGLRPKIIDCTEVEYMELMKRCWDSDPNKRPIAKELVRYCDKWRNELSFYNYDRVLASGKEIIVNLF</sequence>
<name>A0A015J3Q9_RHIIW</name>
<dbReference type="GO" id="GO:0005524">
    <property type="term" value="F:ATP binding"/>
    <property type="evidence" value="ECO:0007669"/>
    <property type="project" value="InterPro"/>
</dbReference>
<dbReference type="InterPro" id="IPR011009">
    <property type="entry name" value="Kinase-like_dom_sf"/>
</dbReference>
<dbReference type="Gene3D" id="1.10.510.10">
    <property type="entry name" value="Transferase(Phosphotransferase) domain 1"/>
    <property type="match status" value="1"/>
</dbReference>
<proteinExistence type="predicted"/>
<dbReference type="OMA" id="NNFACIS"/>
<organism evidence="2 3">
    <name type="scientific">Rhizophagus irregularis (strain DAOM 197198w)</name>
    <name type="common">Glomus intraradices</name>
    <dbReference type="NCBI Taxonomy" id="1432141"/>
    <lineage>
        <taxon>Eukaryota</taxon>
        <taxon>Fungi</taxon>
        <taxon>Fungi incertae sedis</taxon>
        <taxon>Mucoromycota</taxon>
        <taxon>Glomeromycotina</taxon>
        <taxon>Glomeromycetes</taxon>
        <taxon>Glomerales</taxon>
        <taxon>Glomeraceae</taxon>
        <taxon>Rhizophagus</taxon>
    </lineage>
</organism>
<dbReference type="Proteomes" id="UP000022910">
    <property type="component" value="Unassembled WGS sequence"/>
</dbReference>
<dbReference type="PIRSF" id="PIRSF000654">
    <property type="entry name" value="Integrin-linked_kinase"/>
    <property type="match status" value="1"/>
</dbReference>
<dbReference type="InterPro" id="IPR000719">
    <property type="entry name" value="Prot_kinase_dom"/>
</dbReference>
<protein>
    <submittedName>
        <fullName evidence="2">Ste11p</fullName>
    </submittedName>
</protein>
<dbReference type="HOGENOM" id="CLU_000288_7_0_1"/>
<keyword evidence="3" id="KW-1185">Reference proteome</keyword>
<dbReference type="AlphaFoldDB" id="A0A015J3Q9"/>
<dbReference type="GO" id="GO:0004672">
    <property type="term" value="F:protein kinase activity"/>
    <property type="evidence" value="ECO:0007669"/>
    <property type="project" value="InterPro"/>
</dbReference>
<dbReference type="InterPro" id="IPR001245">
    <property type="entry name" value="Ser-Thr/Tyr_kinase_cat_dom"/>
</dbReference>
<dbReference type="EMBL" id="JEMT01025661">
    <property type="protein sequence ID" value="EXX61395.1"/>
    <property type="molecule type" value="Genomic_DNA"/>
</dbReference>
<dbReference type="GO" id="GO:0005737">
    <property type="term" value="C:cytoplasm"/>
    <property type="evidence" value="ECO:0007669"/>
    <property type="project" value="TreeGrafter"/>
</dbReference>
<dbReference type="InterPro" id="IPR050167">
    <property type="entry name" value="Ser_Thr_protein_kinase"/>
</dbReference>
<dbReference type="PRINTS" id="PR00109">
    <property type="entry name" value="TYRKINASE"/>
</dbReference>
<evidence type="ECO:0000313" key="3">
    <source>
        <dbReference type="Proteomes" id="UP000022910"/>
    </source>
</evidence>
<dbReference type="PROSITE" id="PS50011">
    <property type="entry name" value="PROTEIN_KINASE_DOM"/>
    <property type="match status" value="1"/>
</dbReference>
<dbReference type="Pfam" id="PF07714">
    <property type="entry name" value="PK_Tyr_Ser-Thr"/>
    <property type="match status" value="1"/>
</dbReference>
<dbReference type="PANTHER" id="PTHR23257">
    <property type="entry name" value="SERINE-THREONINE PROTEIN KINASE"/>
    <property type="match status" value="1"/>
</dbReference>
<gene>
    <name evidence="2" type="ORF">RirG_171530</name>
</gene>
<accession>A0A015J3Q9</accession>